<feature type="binding site" evidence="7">
    <location>
        <position position="64"/>
    </location>
    <ligand>
        <name>tRNA</name>
        <dbReference type="ChEBI" id="CHEBI:17843"/>
    </ligand>
</feature>
<dbReference type="AlphaFoldDB" id="A0A0C7P585"/>
<comment type="caution">
    <text evidence="7">Lacks conserved residue(s) required for the propagation of feature annotation.</text>
</comment>
<dbReference type="PATRIC" id="fig|1006576.9.peg.1708"/>
<comment type="subcellular location">
    <subcellularLocation>
        <location evidence="7">Cytoplasm</location>
    </subcellularLocation>
</comment>
<evidence type="ECO:0000256" key="9">
    <source>
        <dbReference type="RuleBase" id="RU004320"/>
    </source>
</evidence>
<dbReference type="NCBIfam" id="TIGR00447">
    <property type="entry name" value="pth"/>
    <property type="match status" value="1"/>
</dbReference>
<keyword evidence="3 7" id="KW-0378">Hydrolase</keyword>
<feature type="site" description="Discriminates between blocked and unblocked aminoacyl-tRNA" evidence="7">
    <location>
        <position position="10"/>
    </location>
</feature>
<reference evidence="11" key="1">
    <citation type="submission" date="2014-11" db="EMBL/GenBank/DDBJ databases">
        <authorList>
            <person name="Wibberg D."/>
        </authorList>
    </citation>
    <scope>NUCLEOTIDE SEQUENCE [LARGE SCALE GENOMIC DNA]</scope>
    <source>
        <strain evidence="11">L3</strain>
    </source>
</reference>
<evidence type="ECO:0000256" key="3">
    <source>
        <dbReference type="ARBA" id="ARBA00022801"/>
    </source>
</evidence>
<dbReference type="EC" id="3.1.1.29" evidence="1 7"/>
<feature type="binding site" evidence="7">
    <location>
        <position position="66"/>
    </location>
    <ligand>
        <name>tRNA</name>
        <dbReference type="ChEBI" id="CHEBI:17843"/>
    </ligand>
</feature>
<dbReference type="PANTHER" id="PTHR17224">
    <property type="entry name" value="PEPTIDYL-TRNA HYDROLASE"/>
    <property type="match status" value="1"/>
</dbReference>
<evidence type="ECO:0000256" key="7">
    <source>
        <dbReference type="HAMAP-Rule" id="MF_00083"/>
    </source>
</evidence>
<accession>A0A0C7P585</accession>
<dbReference type="RefSeq" id="WP_045088340.1">
    <property type="nucleotide sequence ID" value="NZ_LN824141.1"/>
</dbReference>
<comment type="subunit">
    <text evidence="7">Monomer.</text>
</comment>
<feature type="site" description="Stabilizes the basic form of H active site to accept a proton" evidence="7">
    <location>
        <position position="91"/>
    </location>
</feature>
<dbReference type="CDD" id="cd00462">
    <property type="entry name" value="PTH"/>
    <property type="match status" value="1"/>
</dbReference>
<dbReference type="EMBL" id="LN824141">
    <property type="protein sequence ID" value="CEP78999.1"/>
    <property type="molecule type" value="Genomic_DNA"/>
</dbReference>
<keyword evidence="11" id="KW-1185">Reference proteome</keyword>
<keyword evidence="7" id="KW-0963">Cytoplasm</keyword>
<dbReference type="HOGENOM" id="CLU_062456_4_1_0"/>
<feature type="active site" description="Proton acceptor" evidence="7">
    <location>
        <position position="20"/>
    </location>
</feature>
<organism evidence="10 11">
    <name type="scientific">Defluviitoga tunisiensis</name>
    <dbReference type="NCBI Taxonomy" id="1006576"/>
    <lineage>
        <taxon>Bacteria</taxon>
        <taxon>Thermotogati</taxon>
        <taxon>Thermotogota</taxon>
        <taxon>Thermotogae</taxon>
        <taxon>Petrotogales</taxon>
        <taxon>Petrotogaceae</taxon>
        <taxon>Defluviitoga</taxon>
    </lineage>
</organism>
<dbReference type="InterPro" id="IPR036416">
    <property type="entry name" value="Pept_tRNA_hydro_sf"/>
</dbReference>
<dbReference type="PROSITE" id="PS01195">
    <property type="entry name" value="PEPT_TRNA_HYDROL_1"/>
    <property type="match status" value="1"/>
</dbReference>
<dbReference type="PANTHER" id="PTHR17224:SF1">
    <property type="entry name" value="PEPTIDYL-TRNA HYDROLASE"/>
    <property type="match status" value="1"/>
</dbReference>
<dbReference type="HAMAP" id="MF_00083">
    <property type="entry name" value="Pept_tRNA_hydro_bact"/>
    <property type="match status" value="1"/>
</dbReference>
<dbReference type="OrthoDB" id="9800507at2"/>
<evidence type="ECO:0000256" key="4">
    <source>
        <dbReference type="ARBA" id="ARBA00022884"/>
    </source>
</evidence>
<dbReference type="KEGG" id="dtn:DTL3_1711"/>
<dbReference type="Pfam" id="PF01195">
    <property type="entry name" value="Pept_tRNA_hydro"/>
    <property type="match status" value="1"/>
</dbReference>
<comment type="catalytic activity">
    <reaction evidence="7 8">
        <text>an N-acyl-L-alpha-aminoacyl-tRNA + H2O = an N-acyl-L-amino acid + a tRNA + H(+)</text>
        <dbReference type="Rhea" id="RHEA:54448"/>
        <dbReference type="Rhea" id="RHEA-COMP:10123"/>
        <dbReference type="Rhea" id="RHEA-COMP:13883"/>
        <dbReference type="ChEBI" id="CHEBI:15377"/>
        <dbReference type="ChEBI" id="CHEBI:15378"/>
        <dbReference type="ChEBI" id="CHEBI:59874"/>
        <dbReference type="ChEBI" id="CHEBI:78442"/>
        <dbReference type="ChEBI" id="CHEBI:138191"/>
        <dbReference type="EC" id="3.1.1.29"/>
    </reaction>
</comment>
<dbReference type="Gene3D" id="3.40.50.1470">
    <property type="entry name" value="Peptidyl-tRNA hydrolase"/>
    <property type="match status" value="1"/>
</dbReference>
<dbReference type="GO" id="GO:0005737">
    <property type="term" value="C:cytoplasm"/>
    <property type="evidence" value="ECO:0007669"/>
    <property type="project" value="UniProtKB-SubCell"/>
</dbReference>
<evidence type="ECO:0000256" key="5">
    <source>
        <dbReference type="ARBA" id="ARBA00038063"/>
    </source>
</evidence>
<comment type="function">
    <text evidence="7">Catalyzes the release of premature peptidyl moieties from peptidyl-tRNA molecules trapped in stalled 50S ribosomal subunits, and thus maintains levels of free tRNAs and 50S ribosomes.</text>
</comment>
<evidence type="ECO:0000256" key="6">
    <source>
        <dbReference type="ARBA" id="ARBA00050038"/>
    </source>
</evidence>
<evidence type="ECO:0000256" key="8">
    <source>
        <dbReference type="RuleBase" id="RU000673"/>
    </source>
</evidence>
<dbReference type="GO" id="GO:0000049">
    <property type="term" value="F:tRNA binding"/>
    <property type="evidence" value="ECO:0007669"/>
    <property type="project" value="UniProtKB-UniRule"/>
</dbReference>
<dbReference type="Proteomes" id="UP000032809">
    <property type="component" value="Chromosome I"/>
</dbReference>
<gene>
    <name evidence="7 10" type="primary">pth</name>
    <name evidence="10" type="ORF">DTL3_1711</name>
</gene>
<evidence type="ECO:0000256" key="1">
    <source>
        <dbReference type="ARBA" id="ARBA00013260"/>
    </source>
</evidence>
<dbReference type="SUPFAM" id="SSF53178">
    <property type="entry name" value="Peptidyl-tRNA hydrolase-like"/>
    <property type="match status" value="1"/>
</dbReference>
<keyword evidence="2 7" id="KW-0820">tRNA-binding</keyword>
<name>A0A0C7P585_DEFTU</name>
<comment type="similarity">
    <text evidence="5 7 9">Belongs to the PTH family.</text>
</comment>
<dbReference type="InterPro" id="IPR018171">
    <property type="entry name" value="Pept_tRNA_hydro_CS"/>
</dbReference>
<keyword evidence="4 7" id="KW-0694">RNA-binding</keyword>
<protein>
    <recommendedName>
        <fullName evidence="6 7">Peptidyl-tRNA hydrolase</fullName>
        <shortName evidence="7">Pth</shortName>
        <ecNumber evidence="1 7">3.1.1.29</ecNumber>
    </recommendedName>
</protein>
<dbReference type="InterPro" id="IPR001328">
    <property type="entry name" value="Pept_tRNA_hydro"/>
</dbReference>
<feature type="binding site" evidence="7">
    <location>
        <position position="15"/>
    </location>
    <ligand>
        <name>tRNA</name>
        <dbReference type="ChEBI" id="CHEBI:17843"/>
    </ligand>
</feature>
<evidence type="ECO:0000256" key="2">
    <source>
        <dbReference type="ARBA" id="ARBA00022555"/>
    </source>
</evidence>
<dbReference type="STRING" id="1006576.DTL3_1711"/>
<proteinExistence type="inferred from homology"/>
<dbReference type="GO" id="GO:0004045">
    <property type="term" value="F:peptidyl-tRNA hydrolase activity"/>
    <property type="evidence" value="ECO:0007669"/>
    <property type="project" value="UniProtKB-UniRule"/>
</dbReference>
<evidence type="ECO:0000313" key="11">
    <source>
        <dbReference type="Proteomes" id="UP000032809"/>
    </source>
</evidence>
<evidence type="ECO:0000313" key="10">
    <source>
        <dbReference type="EMBL" id="CEP78999.1"/>
    </source>
</evidence>
<sequence>MKNLVIGLGNPGPRYVFTKHNVGFLALDRYKEKKEKFYDIKNISGRNFEGFSINGNLFIKPLTYMNLSGEVLPAVFKKYGKIEENLIVIYDDIWLNFGEIRIRKNGSDGGHKGMKSLISVLKSTEFPRIRIGINKNYVHGSGDLANYVLAPFTEEELYELYIVLDVVCQAIDYILDGKIEEAMNKFNGKNFLENGQ</sequence>
<dbReference type="GO" id="GO:0006515">
    <property type="term" value="P:protein quality control for misfolded or incompletely synthesized proteins"/>
    <property type="evidence" value="ECO:0007669"/>
    <property type="project" value="UniProtKB-UniRule"/>
</dbReference>
<comment type="function">
    <text evidence="7">Hydrolyzes ribosome-free peptidyl-tRNAs (with 1 or more amino acids incorporated), which drop off the ribosome during protein synthesis, or as a result of ribosome stalling.</text>
</comment>
<dbReference type="GO" id="GO:0072344">
    <property type="term" value="P:rescue of stalled ribosome"/>
    <property type="evidence" value="ECO:0007669"/>
    <property type="project" value="UniProtKB-UniRule"/>
</dbReference>